<dbReference type="AlphaFoldDB" id="A0AAV6JZQ5"/>
<dbReference type="Proteomes" id="UP000823749">
    <property type="component" value="Chromosome 6"/>
</dbReference>
<name>A0AAV6JZQ5_9ERIC</name>
<dbReference type="EMBL" id="JACTNZ010000006">
    <property type="protein sequence ID" value="KAG5545644.1"/>
    <property type="molecule type" value="Genomic_DNA"/>
</dbReference>
<evidence type="ECO:0000313" key="1">
    <source>
        <dbReference type="EMBL" id="KAG5545644.1"/>
    </source>
</evidence>
<comment type="caution">
    <text evidence="1">The sequence shown here is derived from an EMBL/GenBank/DDBJ whole genome shotgun (WGS) entry which is preliminary data.</text>
</comment>
<keyword evidence="2" id="KW-1185">Reference proteome</keyword>
<reference evidence="1 2" key="1">
    <citation type="submission" date="2020-08" db="EMBL/GenBank/DDBJ databases">
        <title>Plant Genome Project.</title>
        <authorList>
            <person name="Zhang R.-G."/>
        </authorList>
    </citation>
    <scope>NUCLEOTIDE SEQUENCE [LARGE SCALE GENOMIC DNA]</scope>
    <source>
        <strain evidence="1">WSP0</strain>
        <tissue evidence="1">Leaf</tissue>
    </source>
</reference>
<protein>
    <submittedName>
        <fullName evidence="1">Uncharacterized protein</fullName>
    </submittedName>
</protein>
<evidence type="ECO:0000313" key="2">
    <source>
        <dbReference type="Proteomes" id="UP000823749"/>
    </source>
</evidence>
<organism evidence="1 2">
    <name type="scientific">Rhododendron griersonianum</name>
    <dbReference type="NCBI Taxonomy" id="479676"/>
    <lineage>
        <taxon>Eukaryota</taxon>
        <taxon>Viridiplantae</taxon>
        <taxon>Streptophyta</taxon>
        <taxon>Embryophyta</taxon>
        <taxon>Tracheophyta</taxon>
        <taxon>Spermatophyta</taxon>
        <taxon>Magnoliopsida</taxon>
        <taxon>eudicotyledons</taxon>
        <taxon>Gunneridae</taxon>
        <taxon>Pentapetalae</taxon>
        <taxon>asterids</taxon>
        <taxon>Ericales</taxon>
        <taxon>Ericaceae</taxon>
        <taxon>Ericoideae</taxon>
        <taxon>Rhodoreae</taxon>
        <taxon>Rhododendron</taxon>
    </lineage>
</organism>
<sequence>MEYFDSPSSVLNEVFSLINLSINSFDDAENLKIFKKPRRFWVQFCKNPSRSCRRSCRFVFSVLRSHCLGSSPGLTLRSSPGLTLLLPNGAVVCRRLSFLRLGFWSPAGSSVGGFQFYVRQGGDRKRSVLLPFADCFADQVLFRLWFLLVTVVDLGGGQLKKSSRKGRETMMTIANGDSSGSDKKKALSKLDFTDLVLSWSLQDILNENLYKNQVSFFFPYHSTMH</sequence>
<proteinExistence type="predicted"/>
<accession>A0AAV6JZQ5</accession>
<gene>
    <name evidence="1" type="ORF">RHGRI_017954</name>
</gene>